<accession>A0ABR7QKZ4</accession>
<dbReference type="InterPro" id="IPR002376">
    <property type="entry name" value="Formyl_transf_N"/>
</dbReference>
<dbReference type="PANTHER" id="PTHR43369">
    <property type="entry name" value="PHOSPHORIBOSYLGLYCINAMIDE FORMYLTRANSFERASE"/>
    <property type="match status" value="1"/>
</dbReference>
<gene>
    <name evidence="6" type="ORF">H4O18_07650</name>
</gene>
<reference evidence="6 7" key="1">
    <citation type="submission" date="2020-08" db="EMBL/GenBank/DDBJ databases">
        <title>Arenibacter gaetbuli sp. nov., isolated from a sand dune.</title>
        <authorList>
            <person name="Park S."/>
            <person name="Yoon J.-H."/>
        </authorList>
    </citation>
    <scope>NUCLEOTIDE SEQUENCE [LARGE SCALE GENOMIC DNA]</scope>
    <source>
        <strain evidence="6 7">BSSL-BM3</strain>
    </source>
</reference>
<dbReference type="RefSeq" id="WP_187583070.1">
    <property type="nucleotide sequence ID" value="NZ_JACLHY010000005.1"/>
</dbReference>
<dbReference type="SUPFAM" id="SSF53328">
    <property type="entry name" value="Formyltransferase"/>
    <property type="match status" value="1"/>
</dbReference>
<evidence type="ECO:0000256" key="3">
    <source>
        <dbReference type="ARBA" id="ARBA00022679"/>
    </source>
</evidence>
<evidence type="ECO:0000259" key="5">
    <source>
        <dbReference type="Pfam" id="PF00551"/>
    </source>
</evidence>
<sequence length="203" mass="23526">MNTVETLNWAIMVSRWGRNAKDVIMAYSHGELERSHIKLLIYETEPCGAADAAKLVGIKTQRILRKDYDSREAYQRRLLDELKYFKIDYVLLLSFKYVIKKELLNAFPNRIINIHPSLFPSFLGTHTAIQEALDYGVRVSGLTTHIIDEEVDRGTILCQEVVKIKEKDTFESIYPKFGKKGKKIVLDTIALIEKKYFKINNQK</sequence>
<protein>
    <recommendedName>
        <fullName evidence="2">phosphoribosylglycinamide formyltransferase 1</fullName>
        <ecNumber evidence="2">2.1.2.2</ecNumber>
    </recommendedName>
</protein>
<feature type="domain" description="Formyl transferase N-terminal" evidence="5">
    <location>
        <begin position="8"/>
        <end position="188"/>
    </location>
</feature>
<evidence type="ECO:0000313" key="7">
    <source>
        <dbReference type="Proteomes" id="UP000618952"/>
    </source>
</evidence>
<dbReference type="Pfam" id="PF00551">
    <property type="entry name" value="Formyl_trans_N"/>
    <property type="match status" value="1"/>
</dbReference>
<dbReference type="PANTHER" id="PTHR43369:SF2">
    <property type="entry name" value="PHOSPHORIBOSYLGLYCINAMIDE FORMYLTRANSFERASE"/>
    <property type="match status" value="1"/>
</dbReference>
<keyword evidence="3" id="KW-0808">Transferase</keyword>
<evidence type="ECO:0000256" key="2">
    <source>
        <dbReference type="ARBA" id="ARBA00012254"/>
    </source>
</evidence>
<dbReference type="EMBL" id="JACLHY010000005">
    <property type="protein sequence ID" value="MBC8767861.1"/>
    <property type="molecule type" value="Genomic_DNA"/>
</dbReference>
<keyword evidence="7" id="KW-1185">Reference proteome</keyword>
<dbReference type="InterPro" id="IPR036477">
    <property type="entry name" value="Formyl_transf_N_sf"/>
</dbReference>
<comment type="pathway">
    <text evidence="1">Purine metabolism; IMP biosynthesis via de novo pathway; N(2)-formyl-N(1)-(5-phospho-D-ribosyl)glycinamide from N(1)-(5-phospho-D-ribosyl)glycinamide (10-formyl THF route): step 1/1.</text>
</comment>
<evidence type="ECO:0000256" key="1">
    <source>
        <dbReference type="ARBA" id="ARBA00005054"/>
    </source>
</evidence>
<dbReference type="EC" id="2.1.2.2" evidence="2"/>
<proteinExistence type="predicted"/>
<organism evidence="6 7">
    <name type="scientific">Arenibacter arenosicollis</name>
    <dbReference type="NCBI Taxonomy" id="2762274"/>
    <lineage>
        <taxon>Bacteria</taxon>
        <taxon>Pseudomonadati</taxon>
        <taxon>Bacteroidota</taxon>
        <taxon>Flavobacteriia</taxon>
        <taxon>Flavobacteriales</taxon>
        <taxon>Flavobacteriaceae</taxon>
        <taxon>Arenibacter</taxon>
    </lineage>
</organism>
<evidence type="ECO:0000313" key="6">
    <source>
        <dbReference type="EMBL" id="MBC8767861.1"/>
    </source>
</evidence>
<name>A0ABR7QKZ4_9FLAO</name>
<evidence type="ECO:0000256" key="4">
    <source>
        <dbReference type="ARBA" id="ARBA00022755"/>
    </source>
</evidence>
<dbReference type="Gene3D" id="3.40.50.170">
    <property type="entry name" value="Formyl transferase, N-terminal domain"/>
    <property type="match status" value="1"/>
</dbReference>
<dbReference type="Proteomes" id="UP000618952">
    <property type="component" value="Unassembled WGS sequence"/>
</dbReference>
<comment type="caution">
    <text evidence="6">The sequence shown here is derived from an EMBL/GenBank/DDBJ whole genome shotgun (WGS) entry which is preliminary data.</text>
</comment>
<keyword evidence="4" id="KW-0658">Purine biosynthesis</keyword>